<comment type="catalytic activity">
    <reaction evidence="7 8">
        <text>cytidine(34) in tRNA(Ile2) + L-lysine + ATP = lysidine(34) in tRNA(Ile2) + AMP + diphosphate + H(+)</text>
        <dbReference type="Rhea" id="RHEA:43744"/>
        <dbReference type="Rhea" id="RHEA-COMP:10625"/>
        <dbReference type="Rhea" id="RHEA-COMP:10670"/>
        <dbReference type="ChEBI" id="CHEBI:15378"/>
        <dbReference type="ChEBI" id="CHEBI:30616"/>
        <dbReference type="ChEBI" id="CHEBI:32551"/>
        <dbReference type="ChEBI" id="CHEBI:33019"/>
        <dbReference type="ChEBI" id="CHEBI:82748"/>
        <dbReference type="ChEBI" id="CHEBI:83665"/>
        <dbReference type="ChEBI" id="CHEBI:456215"/>
        <dbReference type="EC" id="6.3.4.19"/>
    </reaction>
</comment>
<dbReference type="InterPro" id="IPR012795">
    <property type="entry name" value="tRNA_Ile_lys_synt_N"/>
</dbReference>
<reference evidence="10" key="1">
    <citation type="journal article" date="2020" name="mSystems">
        <title>Genome- and Community-Level Interaction Insights into Carbon Utilization and Element Cycling Functions of Hydrothermarchaeota in Hydrothermal Sediment.</title>
        <authorList>
            <person name="Zhou Z."/>
            <person name="Liu Y."/>
            <person name="Xu W."/>
            <person name="Pan J."/>
            <person name="Luo Z.H."/>
            <person name="Li M."/>
        </authorList>
    </citation>
    <scope>NUCLEOTIDE SEQUENCE [LARGE SCALE GENOMIC DNA]</scope>
    <source>
        <strain evidence="10">SpSt-747</strain>
    </source>
</reference>
<dbReference type="CDD" id="cd01992">
    <property type="entry name" value="TilS_N"/>
    <property type="match status" value="1"/>
</dbReference>
<dbReference type="PANTHER" id="PTHR43033">
    <property type="entry name" value="TRNA(ILE)-LYSIDINE SYNTHASE-RELATED"/>
    <property type="match status" value="1"/>
</dbReference>
<comment type="caution">
    <text evidence="10">The sequence shown here is derived from an EMBL/GenBank/DDBJ whole genome shotgun (WGS) entry which is preliminary data.</text>
</comment>
<keyword evidence="4 8" id="KW-0819">tRNA processing</keyword>
<dbReference type="GO" id="GO:0006400">
    <property type="term" value="P:tRNA modification"/>
    <property type="evidence" value="ECO:0007669"/>
    <property type="project" value="UniProtKB-UniRule"/>
</dbReference>
<evidence type="ECO:0000256" key="8">
    <source>
        <dbReference type="HAMAP-Rule" id="MF_01161"/>
    </source>
</evidence>
<dbReference type="InterPro" id="IPR011063">
    <property type="entry name" value="TilS/TtcA_N"/>
</dbReference>
<gene>
    <name evidence="8 10" type="primary">tilS</name>
    <name evidence="10" type="ORF">ENV30_03155</name>
</gene>
<keyword evidence="6 8" id="KW-0067">ATP-binding</keyword>
<dbReference type="GO" id="GO:0032267">
    <property type="term" value="F:tRNA(Ile)-lysidine synthase activity"/>
    <property type="evidence" value="ECO:0007669"/>
    <property type="project" value="UniProtKB-EC"/>
</dbReference>
<dbReference type="InterPro" id="IPR012796">
    <property type="entry name" value="Lysidine-tRNA-synth_C"/>
</dbReference>
<dbReference type="SMART" id="SM00977">
    <property type="entry name" value="TilS_C"/>
    <property type="match status" value="1"/>
</dbReference>
<dbReference type="Gene3D" id="3.40.50.620">
    <property type="entry name" value="HUPs"/>
    <property type="match status" value="1"/>
</dbReference>
<dbReference type="SUPFAM" id="SSF56037">
    <property type="entry name" value="PheT/TilS domain"/>
    <property type="match status" value="1"/>
</dbReference>
<organism evidence="10">
    <name type="scientific">Candidatus Caldatribacterium californiense</name>
    <dbReference type="NCBI Taxonomy" id="1454726"/>
    <lineage>
        <taxon>Bacteria</taxon>
        <taxon>Pseudomonadati</taxon>
        <taxon>Atribacterota</taxon>
        <taxon>Atribacteria</taxon>
        <taxon>Atribacterales</taxon>
        <taxon>Candidatus Caldatribacteriaceae</taxon>
        <taxon>Candidatus Caldatribacterium</taxon>
    </lineage>
</organism>
<dbReference type="InterPro" id="IPR012094">
    <property type="entry name" value="tRNA_Ile_lys_synt"/>
</dbReference>
<evidence type="ECO:0000313" key="10">
    <source>
        <dbReference type="EMBL" id="HGI30297.1"/>
    </source>
</evidence>
<dbReference type="PANTHER" id="PTHR43033:SF1">
    <property type="entry name" value="TRNA(ILE)-LYSIDINE SYNTHASE-RELATED"/>
    <property type="match status" value="1"/>
</dbReference>
<evidence type="ECO:0000256" key="4">
    <source>
        <dbReference type="ARBA" id="ARBA00022694"/>
    </source>
</evidence>
<comment type="function">
    <text evidence="8">Ligates lysine onto the cytidine present at position 34 of the AUA codon-specific tRNA(Ile) that contains the anticodon CAU, in an ATP-dependent manner. Cytidine is converted to lysidine, thus changing the amino acid specificity of the tRNA from methionine to isoleucine.</text>
</comment>
<keyword evidence="5 8" id="KW-0547">Nucleotide-binding</keyword>
<proteinExistence type="inferred from homology"/>
<dbReference type="AlphaFoldDB" id="A0A7V4DE39"/>
<evidence type="ECO:0000256" key="7">
    <source>
        <dbReference type="ARBA" id="ARBA00048539"/>
    </source>
</evidence>
<keyword evidence="3 8" id="KW-0436">Ligase</keyword>
<dbReference type="HAMAP" id="MF_01161">
    <property type="entry name" value="tRNA_Ile_lys_synt"/>
    <property type="match status" value="1"/>
</dbReference>
<dbReference type="InterPro" id="IPR014729">
    <property type="entry name" value="Rossmann-like_a/b/a_fold"/>
</dbReference>
<dbReference type="SUPFAM" id="SSF82829">
    <property type="entry name" value="MesJ substrate recognition domain-like"/>
    <property type="match status" value="1"/>
</dbReference>
<feature type="domain" description="Lysidine-tRNA(Ile) synthetase C-terminal" evidence="9">
    <location>
        <begin position="384"/>
        <end position="454"/>
    </location>
</feature>
<evidence type="ECO:0000256" key="1">
    <source>
        <dbReference type="ARBA" id="ARBA00004496"/>
    </source>
</evidence>
<comment type="subcellular location">
    <subcellularLocation>
        <location evidence="1 8">Cytoplasm</location>
    </subcellularLocation>
</comment>
<dbReference type="EC" id="6.3.4.19" evidence="8"/>
<keyword evidence="2 8" id="KW-0963">Cytoplasm</keyword>
<feature type="binding site" evidence="8">
    <location>
        <begin position="35"/>
        <end position="40"/>
    </location>
    <ligand>
        <name>ATP</name>
        <dbReference type="ChEBI" id="CHEBI:30616"/>
    </ligand>
</feature>
<dbReference type="NCBIfam" id="TIGR02433">
    <property type="entry name" value="lysidine_TilS_C"/>
    <property type="match status" value="1"/>
</dbReference>
<evidence type="ECO:0000256" key="5">
    <source>
        <dbReference type="ARBA" id="ARBA00022741"/>
    </source>
</evidence>
<accession>A0A7V4DE39</accession>
<dbReference type="SUPFAM" id="SSF52402">
    <property type="entry name" value="Adenine nucleotide alpha hydrolases-like"/>
    <property type="match status" value="1"/>
</dbReference>
<dbReference type="GO" id="GO:0005524">
    <property type="term" value="F:ATP binding"/>
    <property type="evidence" value="ECO:0007669"/>
    <property type="project" value="UniProtKB-UniRule"/>
</dbReference>
<sequence length="461" mass="53245">MCRFCTVQALERKVYEFIREHSLFAPRDVVLIAFSGGPDSTALAEILIRLKSLLGIELLLLHINHRLRKEESDRDEAHCVRWAEERGLPIIVERRDVEAFCRLKRLSLEEAARIVRYEVFEARRMAHGASCVALGHTLDDQAETVFMNIVRGTGLSGLCGMRPKEGVYVRPLLGVRRREIREFLERESISFVEDSSNLDLRFLRNRIRHRVFPLLEEINPRIVEALARLSLNAREALALQEERNLPCVPGHEGGGIPLDALLLVPPSERPWLVRQFLREVRGTLWDVTRGQVEDILRLVEKRKGEVVLPGKVRVFVQGGYLWASSSPLPLVDMPSWSFPLHFPGVHTFPDLGVVLEGRFTPFSGEVRGLVWREALDYGQCAFPLVLRNFREGDCMQWRGRERKLKELFEEWGIIREWRRLLPLLCDQEKVLWIPGLALDERVRVQENSKSILHVELRRCKG</sequence>
<protein>
    <recommendedName>
        <fullName evidence="8">tRNA(Ile)-lysidine synthase</fullName>
        <ecNumber evidence="8">6.3.4.19</ecNumber>
    </recommendedName>
    <alternativeName>
        <fullName evidence="8">tRNA(Ile)-2-lysyl-cytidine synthase</fullName>
    </alternativeName>
    <alternativeName>
        <fullName evidence="8">tRNA(Ile)-lysidine synthetase</fullName>
    </alternativeName>
</protein>
<evidence type="ECO:0000259" key="9">
    <source>
        <dbReference type="SMART" id="SM00977"/>
    </source>
</evidence>
<dbReference type="EMBL" id="DTFV01000046">
    <property type="protein sequence ID" value="HGI30297.1"/>
    <property type="molecule type" value="Genomic_DNA"/>
</dbReference>
<dbReference type="Pfam" id="PF01171">
    <property type="entry name" value="ATP_bind_3"/>
    <property type="match status" value="1"/>
</dbReference>
<comment type="domain">
    <text evidence="8">The N-terminal region contains the highly conserved SGGXDS motif, predicted to be a P-loop motif involved in ATP binding.</text>
</comment>
<dbReference type="GO" id="GO:0005737">
    <property type="term" value="C:cytoplasm"/>
    <property type="evidence" value="ECO:0007669"/>
    <property type="project" value="UniProtKB-SubCell"/>
</dbReference>
<name>A0A7V4DE39_9BACT</name>
<evidence type="ECO:0000256" key="6">
    <source>
        <dbReference type="ARBA" id="ARBA00022840"/>
    </source>
</evidence>
<comment type="similarity">
    <text evidence="8">Belongs to the tRNA(Ile)-lysidine synthase family.</text>
</comment>
<evidence type="ECO:0000256" key="2">
    <source>
        <dbReference type="ARBA" id="ARBA00022490"/>
    </source>
</evidence>
<evidence type="ECO:0000256" key="3">
    <source>
        <dbReference type="ARBA" id="ARBA00022598"/>
    </source>
</evidence>
<dbReference type="Pfam" id="PF11734">
    <property type="entry name" value="TilS_C"/>
    <property type="match status" value="1"/>
</dbReference>
<dbReference type="NCBIfam" id="TIGR02432">
    <property type="entry name" value="lysidine_TilS_N"/>
    <property type="match status" value="1"/>
</dbReference>